<protein>
    <recommendedName>
        <fullName evidence="4">Secreted protein</fullName>
    </recommendedName>
</protein>
<evidence type="ECO:0000256" key="1">
    <source>
        <dbReference type="SAM" id="SignalP"/>
    </source>
</evidence>
<keyword evidence="3" id="KW-1185">Reference proteome</keyword>
<keyword evidence="1" id="KW-0732">Signal</keyword>
<evidence type="ECO:0000313" key="2">
    <source>
        <dbReference type="EMBL" id="KAG5926057.1"/>
    </source>
</evidence>
<evidence type="ECO:0008006" key="4">
    <source>
        <dbReference type="Google" id="ProtNLM"/>
    </source>
</evidence>
<dbReference type="AlphaFoldDB" id="A0A8K0J6B6"/>
<dbReference type="OrthoDB" id="3552888at2759"/>
<dbReference type="PANTHER" id="PTHR35605">
    <property type="entry name" value="ECP2 EFFECTOR PROTEIN DOMAIN-CONTAINING PROTEIN-RELATED"/>
    <property type="match status" value="1"/>
</dbReference>
<reference evidence="2" key="1">
    <citation type="journal article" date="2020" name="bioRxiv">
        <title>Whole genome comparisons of ergot fungi reveals the divergence and evolution of species within the genus Claviceps are the result of varying mechanisms driving genome evolution and host range expansion.</title>
        <authorList>
            <person name="Wyka S.A."/>
            <person name="Mondo S.J."/>
            <person name="Liu M."/>
            <person name="Dettman J."/>
            <person name="Nalam V."/>
            <person name="Broders K.D."/>
        </authorList>
    </citation>
    <scope>NUCLEOTIDE SEQUENCE</scope>
    <source>
        <strain evidence="2">CCC 489</strain>
    </source>
</reference>
<feature type="chain" id="PRO_5035443945" description="Secreted protein" evidence="1">
    <location>
        <begin position="20"/>
        <end position="217"/>
    </location>
</feature>
<sequence>MKCNPVCFLLSFVALGASASAIVLPGPDGDFWIPSWAMPLHPGTGSNETVAVNGTIQEAVAYMEEHYPGWQANYTRYRETKLAKRYDGVPNFTKIKSVMCNYPLRRSTTGSIREGIDYLNDIPLSHHPKNDAGRACGRVSCGTSGAIFWCNDSGKEKELSSFHDIADAAWAIVWVCAYGYQSASVSGQTQMYNDWSVIAGMWNCRGPRNLDRDDHNW</sequence>
<accession>A0A8K0J6B6</accession>
<comment type="caution">
    <text evidence="2">The sequence shown here is derived from an EMBL/GenBank/DDBJ whole genome shotgun (WGS) entry which is preliminary data.</text>
</comment>
<organism evidence="2 3">
    <name type="scientific">Claviceps africana</name>
    <dbReference type="NCBI Taxonomy" id="83212"/>
    <lineage>
        <taxon>Eukaryota</taxon>
        <taxon>Fungi</taxon>
        <taxon>Dikarya</taxon>
        <taxon>Ascomycota</taxon>
        <taxon>Pezizomycotina</taxon>
        <taxon>Sordariomycetes</taxon>
        <taxon>Hypocreomycetidae</taxon>
        <taxon>Hypocreales</taxon>
        <taxon>Clavicipitaceae</taxon>
        <taxon>Claviceps</taxon>
    </lineage>
</organism>
<proteinExistence type="predicted"/>
<evidence type="ECO:0000313" key="3">
    <source>
        <dbReference type="Proteomes" id="UP000811619"/>
    </source>
</evidence>
<gene>
    <name evidence="2" type="ORF">E4U42_003691</name>
</gene>
<name>A0A8K0J6B6_9HYPO</name>
<feature type="signal peptide" evidence="1">
    <location>
        <begin position="1"/>
        <end position="19"/>
    </location>
</feature>
<dbReference type="Proteomes" id="UP000811619">
    <property type="component" value="Unassembled WGS sequence"/>
</dbReference>
<dbReference type="PANTHER" id="PTHR35605:SF1">
    <property type="entry name" value="ECP2 EFFECTOR PROTEIN DOMAIN-CONTAINING PROTEIN-RELATED"/>
    <property type="match status" value="1"/>
</dbReference>
<dbReference type="EMBL" id="SRPY01000310">
    <property type="protein sequence ID" value="KAG5926057.1"/>
    <property type="molecule type" value="Genomic_DNA"/>
</dbReference>